<protein>
    <submittedName>
        <fullName evidence="2">Alport syndrome</fullName>
    </submittedName>
</protein>
<sequence>MSLIPPNPDSDAVDAAKPDSLCTPEHCFHAFDALYCALNSGAEPIAPRFADDKYPLFVTWNTRSSRPGRAPRLRGCIGSFEPLTLHDGLQEYALISAFRDHRFRKIERSELSGLECAVSLLTDFEDAASYLDWTVGVHGISLTFAHPALLASNSESGAPSPLSSSTYLPRPRVSSRQTFSATYLPDVIPEQGWDKLEAVDSAIQKAGWSGAITEDLRRSVKLRRYQSKMCVVGWDEYIEWREQQTSAAS</sequence>
<dbReference type="Pfam" id="PF01871">
    <property type="entry name" value="AMMECR1"/>
    <property type="match status" value="1"/>
</dbReference>
<proteinExistence type="predicted"/>
<evidence type="ECO:0000313" key="3">
    <source>
        <dbReference type="Proteomes" id="UP001218218"/>
    </source>
</evidence>
<name>A0AAD7ATS5_9AGAR</name>
<organism evidence="2 3">
    <name type="scientific">Mycena albidolilacea</name>
    <dbReference type="NCBI Taxonomy" id="1033008"/>
    <lineage>
        <taxon>Eukaryota</taxon>
        <taxon>Fungi</taxon>
        <taxon>Dikarya</taxon>
        <taxon>Basidiomycota</taxon>
        <taxon>Agaricomycotina</taxon>
        <taxon>Agaricomycetes</taxon>
        <taxon>Agaricomycetidae</taxon>
        <taxon>Agaricales</taxon>
        <taxon>Marasmiineae</taxon>
        <taxon>Mycenaceae</taxon>
        <taxon>Mycena</taxon>
    </lineage>
</organism>
<feature type="domain" description="AMMECR1" evidence="1">
    <location>
        <begin position="15"/>
        <end position="241"/>
    </location>
</feature>
<reference evidence="2" key="1">
    <citation type="submission" date="2023-03" db="EMBL/GenBank/DDBJ databases">
        <title>Massive genome expansion in bonnet fungi (Mycena s.s.) driven by repeated elements and novel gene families across ecological guilds.</title>
        <authorList>
            <consortium name="Lawrence Berkeley National Laboratory"/>
            <person name="Harder C.B."/>
            <person name="Miyauchi S."/>
            <person name="Viragh M."/>
            <person name="Kuo A."/>
            <person name="Thoen E."/>
            <person name="Andreopoulos B."/>
            <person name="Lu D."/>
            <person name="Skrede I."/>
            <person name="Drula E."/>
            <person name="Henrissat B."/>
            <person name="Morin E."/>
            <person name="Kohler A."/>
            <person name="Barry K."/>
            <person name="LaButti K."/>
            <person name="Morin E."/>
            <person name="Salamov A."/>
            <person name="Lipzen A."/>
            <person name="Mereny Z."/>
            <person name="Hegedus B."/>
            <person name="Baldrian P."/>
            <person name="Stursova M."/>
            <person name="Weitz H."/>
            <person name="Taylor A."/>
            <person name="Grigoriev I.V."/>
            <person name="Nagy L.G."/>
            <person name="Martin F."/>
            <person name="Kauserud H."/>
        </authorList>
    </citation>
    <scope>NUCLEOTIDE SEQUENCE</scope>
    <source>
        <strain evidence="2">CBHHK002</strain>
    </source>
</reference>
<keyword evidence="3" id="KW-1185">Reference proteome</keyword>
<evidence type="ECO:0000313" key="2">
    <source>
        <dbReference type="EMBL" id="KAJ7367962.1"/>
    </source>
</evidence>
<dbReference type="InterPro" id="IPR002733">
    <property type="entry name" value="AMMECR1_domain"/>
</dbReference>
<gene>
    <name evidence="2" type="ORF">DFH08DRAFT_675820</name>
</gene>
<accession>A0AAD7ATS5</accession>
<dbReference type="AlphaFoldDB" id="A0AAD7ATS5"/>
<dbReference type="PROSITE" id="PS51112">
    <property type="entry name" value="AMMECR1"/>
    <property type="match status" value="1"/>
</dbReference>
<dbReference type="EMBL" id="JARIHO010000001">
    <property type="protein sequence ID" value="KAJ7367962.1"/>
    <property type="molecule type" value="Genomic_DNA"/>
</dbReference>
<comment type="caution">
    <text evidence="2">The sequence shown here is derived from an EMBL/GenBank/DDBJ whole genome shotgun (WGS) entry which is preliminary data.</text>
</comment>
<dbReference type="InterPro" id="IPR027485">
    <property type="entry name" value="AMMECR1_N"/>
</dbReference>
<dbReference type="PANTHER" id="PTHR13016">
    <property type="entry name" value="AMMECR1 HOMOLOG"/>
    <property type="match status" value="1"/>
</dbReference>
<dbReference type="InterPro" id="IPR036071">
    <property type="entry name" value="AMMECR1_dom_sf"/>
</dbReference>
<dbReference type="InterPro" id="IPR023473">
    <property type="entry name" value="AMMECR1"/>
</dbReference>
<dbReference type="SUPFAM" id="SSF143447">
    <property type="entry name" value="AMMECR1-like"/>
    <property type="match status" value="1"/>
</dbReference>
<dbReference type="PANTHER" id="PTHR13016:SF0">
    <property type="entry name" value="AMME SYNDROME CANDIDATE GENE 1 PROTEIN"/>
    <property type="match status" value="1"/>
</dbReference>
<dbReference type="Gene3D" id="3.30.1490.150">
    <property type="entry name" value="Hypothetical protein ph0010, domain 2"/>
    <property type="match status" value="1"/>
</dbReference>
<evidence type="ECO:0000259" key="1">
    <source>
        <dbReference type="PROSITE" id="PS51112"/>
    </source>
</evidence>
<dbReference type="Gene3D" id="3.30.700.20">
    <property type="entry name" value="Hypothetical protein ph0010, domain 1"/>
    <property type="match status" value="1"/>
</dbReference>
<dbReference type="Proteomes" id="UP001218218">
    <property type="component" value="Unassembled WGS sequence"/>
</dbReference>